<keyword evidence="3 10" id="KW-0812">Transmembrane</keyword>
<dbReference type="GO" id="GO:0005886">
    <property type="term" value="C:plasma membrane"/>
    <property type="evidence" value="ECO:0007669"/>
    <property type="project" value="UniProtKB-SubCell"/>
</dbReference>
<evidence type="ECO:0000256" key="5">
    <source>
        <dbReference type="ARBA" id="ARBA00023040"/>
    </source>
</evidence>
<feature type="transmembrane region" description="Helical" evidence="10">
    <location>
        <begin position="71"/>
        <end position="92"/>
    </location>
</feature>
<dbReference type="EnsemblMetazoa" id="CLYHEMT020314.1">
    <property type="protein sequence ID" value="CLYHEMP020314.1"/>
    <property type="gene ID" value="CLYHEMG020314"/>
</dbReference>
<evidence type="ECO:0000256" key="10">
    <source>
        <dbReference type="SAM" id="Phobius"/>
    </source>
</evidence>
<keyword evidence="6 10" id="KW-0472">Membrane</keyword>
<accession>A0A7M5XAS0</accession>
<evidence type="ECO:0000313" key="13">
    <source>
        <dbReference type="Proteomes" id="UP000594262"/>
    </source>
</evidence>
<evidence type="ECO:0000256" key="2">
    <source>
        <dbReference type="ARBA" id="ARBA00022475"/>
    </source>
</evidence>
<dbReference type="PANTHER" id="PTHR24246">
    <property type="entry name" value="OLFACTORY RECEPTOR AND ADENOSINE RECEPTOR"/>
    <property type="match status" value="1"/>
</dbReference>
<evidence type="ECO:0000256" key="1">
    <source>
        <dbReference type="ARBA" id="ARBA00004651"/>
    </source>
</evidence>
<proteinExistence type="predicted"/>
<feature type="transmembrane region" description="Helical" evidence="10">
    <location>
        <begin position="6"/>
        <end position="25"/>
    </location>
</feature>
<feature type="transmembrane region" description="Helical" evidence="10">
    <location>
        <begin position="37"/>
        <end position="59"/>
    </location>
</feature>
<dbReference type="InterPro" id="IPR017452">
    <property type="entry name" value="GPCR_Rhodpsn_7TM"/>
</dbReference>
<organism evidence="12 13">
    <name type="scientific">Clytia hemisphaerica</name>
    <dbReference type="NCBI Taxonomy" id="252671"/>
    <lineage>
        <taxon>Eukaryota</taxon>
        <taxon>Metazoa</taxon>
        <taxon>Cnidaria</taxon>
        <taxon>Hydrozoa</taxon>
        <taxon>Hydroidolina</taxon>
        <taxon>Leptothecata</taxon>
        <taxon>Obeliida</taxon>
        <taxon>Clytiidae</taxon>
        <taxon>Clytia</taxon>
    </lineage>
</organism>
<evidence type="ECO:0000256" key="8">
    <source>
        <dbReference type="ARBA" id="ARBA00023180"/>
    </source>
</evidence>
<dbReference type="Gene3D" id="1.20.1070.10">
    <property type="entry name" value="Rhodopsin 7-helix transmembrane proteins"/>
    <property type="match status" value="1"/>
</dbReference>
<reference evidence="12" key="1">
    <citation type="submission" date="2021-01" db="UniProtKB">
        <authorList>
            <consortium name="EnsemblMetazoa"/>
        </authorList>
    </citation>
    <scope>IDENTIFICATION</scope>
</reference>
<feature type="transmembrane region" description="Helical" evidence="10">
    <location>
        <begin position="147"/>
        <end position="171"/>
    </location>
</feature>
<keyword evidence="9" id="KW-0807">Transducer</keyword>
<evidence type="ECO:0000256" key="6">
    <source>
        <dbReference type="ARBA" id="ARBA00023136"/>
    </source>
</evidence>
<evidence type="ECO:0000256" key="4">
    <source>
        <dbReference type="ARBA" id="ARBA00022989"/>
    </source>
</evidence>
<keyword evidence="8" id="KW-0325">Glycoprotein</keyword>
<keyword evidence="2" id="KW-1003">Cell membrane</keyword>
<evidence type="ECO:0000256" key="9">
    <source>
        <dbReference type="ARBA" id="ARBA00023224"/>
    </source>
</evidence>
<feature type="transmembrane region" description="Helical" evidence="10">
    <location>
        <begin position="113"/>
        <end position="135"/>
    </location>
</feature>
<keyword evidence="5" id="KW-0297">G-protein coupled receptor</keyword>
<keyword evidence="13" id="KW-1185">Reference proteome</keyword>
<name>A0A7M5XAS0_9CNID</name>
<dbReference type="PROSITE" id="PS50262">
    <property type="entry name" value="G_PROTEIN_RECEP_F1_2"/>
    <property type="match status" value="1"/>
</dbReference>
<dbReference type="AlphaFoldDB" id="A0A7M5XAS0"/>
<dbReference type="Proteomes" id="UP000594262">
    <property type="component" value="Unplaced"/>
</dbReference>
<dbReference type="CDD" id="cd00637">
    <property type="entry name" value="7tm_classA_rhodopsin-like"/>
    <property type="match status" value="1"/>
</dbReference>
<evidence type="ECO:0000256" key="7">
    <source>
        <dbReference type="ARBA" id="ARBA00023170"/>
    </source>
</evidence>
<dbReference type="PANTHER" id="PTHR24246:SF27">
    <property type="entry name" value="ADENOSINE RECEPTOR, ISOFORM A"/>
    <property type="match status" value="1"/>
</dbReference>
<protein>
    <recommendedName>
        <fullName evidence="11">G-protein coupled receptors family 1 profile domain-containing protein</fullName>
    </recommendedName>
</protein>
<feature type="transmembrane region" description="Helical" evidence="10">
    <location>
        <begin position="239"/>
        <end position="258"/>
    </location>
</feature>
<feature type="transmembrane region" description="Helical" evidence="10">
    <location>
        <begin position="212"/>
        <end position="233"/>
    </location>
</feature>
<evidence type="ECO:0000259" key="11">
    <source>
        <dbReference type="PROSITE" id="PS50262"/>
    </source>
</evidence>
<keyword evidence="7" id="KW-0675">Receptor</keyword>
<dbReference type="SUPFAM" id="SSF81321">
    <property type="entry name" value="Family A G protein-coupled receptor-like"/>
    <property type="match status" value="1"/>
</dbReference>
<sequence length="284" mass="33495">MAHVRWDCYTAIIIVILNLFVIFMIQKAKLHSHRFYLIQLLSLIDALQPAIIIFIIIFREELKHQKTVYELLSIFFYLFGIMSNLQIVFITGDRFLEMRYCLKYYRLVTRRRILLLTALTFAVCGVLVITVSKWTRHFNDYFLNTTFGVLCLDVVVRTLTILFALLVGFAVKRIRKRNIAQLRNRTIYDGFQQERMLKLIELKMSIKDVTILNIWTVIFLTPQIITGIIMIVFNDQLRIYDAIFRIIYLVSNPFVYLATQTKLRKAVKTLFGTHNRINPLNPAD</sequence>
<feature type="domain" description="G-protein coupled receptors family 1 profile" evidence="11">
    <location>
        <begin position="17"/>
        <end position="256"/>
    </location>
</feature>
<evidence type="ECO:0000256" key="3">
    <source>
        <dbReference type="ARBA" id="ARBA00022692"/>
    </source>
</evidence>
<keyword evidence="4 10" id="KW-1133">Transmembrane helix</keyword>
<evidence type="ECO:0000313" key="12">
    <source>
        <dbReference type="EnsemblMetazoa" id="CLYHEMP020314.1"/>
    </source>
</evidence>
<dbReference type="GO" id="GO:0004930">
    <property type="term" value="F:G protein-coupled receptor activity"/>
    <property type="evidence" value="ECO:0007669"/>
    <property type="project" value="UniProtKB-KW"/>
</dbReference>
<comment type="subcellular location">
    <subcellularLocation>
        <location evidence="1">Cell membrane</location>
        <topology evidence="1">Multi-pass membrane protein</topology>
    </subcellularLocation>
</comment>